<proteinExistence type="predicted"/>
<protein>
    <submittedName>
        <fullName evidence="1">Uncharacterized protein</fullName>
    </submittedName>
</protein>
<dbReference type="EMBL" id="GBRH01168249">
    <property type="protein sequence ID" value="JAE29647.1"/>
    <property type="molecule type" value="Transcribed_RNA"/>
</dbReference>
<evidence type="ECO:0000313" key="1">
    <source>
        <dbReference type="EMBL" id="JAE29647.1"/>
    </source>
</evidence>
<dbReference type="AlphaFoldDB" id="A0A0A9GYR2"/>
<name>A0A0A9GYR2_ARUDO</name>
<reference evidence="1" key="1">
    <citation type="submission" date="2014-09" db="EMBL/GenBank/DDBJ databases">
        <authorList>
            <person name="Magalhaes I.L.F."/>
            <person name="Oliveira U."/>
            <person name="Santos F.R."/>
            <person name="Vidigal T.H.D.A."/>
            <person name="Brescovit A.D."/>
            <person name="Santos A.J."/>
        </authorList>
    </citation>
    <scope>NUCLEOTIDE SEQUENCE</scope>
    <source>
        <tissue evidence="1">Shoot tissue taken approximately 20 cm above the soil surface</tissue>
    </source>
</reference>
<reference evidence="1" key="2">
    <citation type="journal article" date="2015" name="Data Brief">
        <title>Shoot transcriptome of the giant reed, Arundo donax.</title>
        <authorList>
            <person name="Barrero R.A."/>
            <person name="Guerrero F.D."/>
            <person name="Moolhuijzen P."/>
            <person name="Goolsby J.A."/>
            <person name="Tidwell J."/>
            <person name="Bellgard S.E."/>
            <person name="Bellgard M.I."/>
        </authorList>
    </citation>
    <scope>NUCLEOTIDE SEQUENCE</scope>
    <source>
        <tissue evidence="1">Shoot tissue taken approximately 20 cm above the soil surface</tissue>
    </source>
</reference>
<organism evidence="1">
    <name type="scientific">Arundo donax</name>
    <name type="common">Giant reed</name>
    <name type="synonym">Donax arundinaceus</name>
    <dbReference type="NCBI Taxonomy" id="35708"/>
    <lineage>
        <taxon>Eukaryota</taxon>
        <taxon>Viridiplantae</taxon>
        <taxon>Streptophyta</taxon>
        <taxon>Embryophyta</taxon>
        <taxon>Tracheophyta</taxon>
        <taxon>Spermatophyta</taxon>
        <taxon>Magnoliopsida</taxon>
        <taxon>Liliopsida</taxon>
        <taxon>Poales</taxon>
        <taxon>Poaceae</taxon>
        <taxon>PACMAD clade</taxon>
        <taxon>Arundinoideae</taxon>
        <taxon>Arundineae</taxon>
        <taxon>Arundo</taxon>
    </lineage>
</organism>
<accession>A0A0A9GYR2</accession>
<sequence>MFHLFVNQLMQEGEFNEMF</sequence>